<gene>
    <name evidence="1" type="ORF">UFOPK3773_00321</name>
</gene>
<evidence type="ECO:0000313" key="1">
    <source>
        <dbReference type="EMBL" id="CAB4932291.1"/>
    </source>
</evidence>
<dbReference type="AlphaFoldDB" id="A0A6J7INF3"/>
<dbReference type="EMBL" id="CAFBNF010000019">
    <property type="protein sequence ID" value="CAB4932291.1"/>
    <property type="molecule type" value="Genomic_DNA"/>
</dbReference>
<dbReference type="InterPro" id="IPR011990">
    <property type="entry name" value="TPR-like_helical_dom_sf"/>
</dbReference>
<reference evidence="1" key="1">
    <citation type="submission" date="2020-05" db="EMBL/GenBank/DDBJ databases">
        <authorList>
            <person name="Chiriac C."/>
            <person name="Salcher M."/>
            <person name="Ghai R."/>
            <person name="Kavagutti S V."/>
        </authorList>
    </citation>
    <scope>NUCLEOTIDE SEQUENCE</scope>
</reference>
<accession>A0A6J7INF3</accession>
<dbReference type="Gene3D" id="1.25.40.10">
    <property type="entry name" value="Tetratricopeptide repeat domain"/>
    <property type="match status" value="1"/>
</dbReference>
<proteinExistence type="predicted"/>
<sequence length="343" mass="39008">MQRLICELCKSNNFTKDDEGYFVCDYCRTRYTPSQAQSMMVEGTVRLDRSGDVANLTAMSTNALSARNHRECYEYANRVLEIEPANSEAWFLKGTSIGWQSAEQPRVTELVYAYQRAIEYAHDDETGTITPRCTNQALLISADLMKNGHQLTSHELICRIVDFDPDNSDVHFRIGISTGQLSTPTQPRLGEATSAFERAVAIADPDSQFELRSRCAGHLEWFAVELEKQSWSLFVQEQSWERHYPVSQQVMDSLATSYLWNPRRNPLDHYVSVAQKNLQGIKVTYFQGDRIQTKLLALDAAAQAHAQSQITWGAERIRDIDPESHRQTARPKKLLGIKLRPSS</sequence>
<protein>
    <submittedName>
        <fullName evidence="1">Unannotated protein</fullName>
    </submittedName>
</protein>
<organism evidence="1">
    <name type="scientific">freshwater metagenome</name>
    <dbReference type="NCBI Taxonomy" id="449393"/>
    <lineage>
        <taxon>unclassified sequences</taxon>
        <taxon>metagenomes</taxon>
        <taxon>ecological metagenomes</taxon>
    </lineage>
</organism>
<dbReference type="SUPFAM" id="SSF48452">
    <property type="entry name" value="TPR-like"/>
    <property type="match status" value="1"/>
</dbReference>
<name>A0A6J7INF3_9ZZZZ</name>